<organism evidence="6 7">
    <name type="scientific">Nocardioides bruguierae</name>
    <dbReference type="NCBI Taxonomy" id="2945102"/>
    <lineage>
        <taxon>Bacteria</taxon>
        <taxon>Bacillati</taxon>
        <taxon>Actinomycetota</taxon>
        <taxon>Actinomycetes</taxon>
        <taxon>Propionibacteriales</taxon>
        <taxon>Nocardioidaceae</taxon>
        <taxon>Nocardioides</taxon>
    </lineage>
</organism>
<feature type="domain" description="Carbohydrate-binding module family 96" evidence="5">
    <location>
        <begin position="24"/>
        <end position="190"/>
    </location>
</feature>
<evidence type="ECO:0000256" key="1">
    <source>
        <dbReference type="ARBA" id="ARBA00004613"/>
    </source>
</evidence>
<dbReference type="AlphaFoldDB" id="A0A9X2D839"/>
<evidence type="ECO:0000259" key="5">
    <source>
        <dbReference type="Pfam" id="PF24517"/>
    </source>
</evidence>
<dbReference type="Pfam" id="PF24517">
    <property type="entry name" value="CBM96"/>
    <property type="match status" value="1"/>
</dbReference>
<accession>A0A9X2D839</accession>
<feature type="compositionally biased region" description="Low complexity" evidence="4">
    <location>
        <begin position="202"/>
        <end position="213"/>
    </location>
</feature>
<feature type="region of interest" description="Disordered" evidence="4">
    <location>
        <begin position="193"/>
        <end position="229"/>
    </location>
</feature>
<evidence type="ECO:0000313" key="7">
    <source>
        <dbReference type="Proteomes" id="UP001139485"/>
    </source>
</evidence>
<feature type="region of interest" description="Disordered" evidence="4">
    <location>
        <begin position="247"/>
        <end position="283"/>
    </location>
</feature>
<dbReference type="InterPro" id="IPR055372">
    <property type="entry name" value="CBM96"/>
</dbReference>
<name>A0A9X2D839_9ACTN</name>
<comment type="subcellular location">
    <subcellularLocation>
        <location evidence="1">Secreted</location>
    </subcellularLocation>
</comment>
<protein>
    <submittedName>
        <fullName evidence="6">DNRLRE domain-containing protein</fullName>
    </submittedName>
</protein>
<proteinExistence type="predicted"/>
<reference evidence="6" key="1">
    <citation type="submission" date="2022-05" db="EMBL/GenBank/DDBJ databases">
        <authorList>
            <person name="Tuo L."/>
        </authorList>
    </citation>
    <scope>NUCLEOTIDE SEQUENCE</scope>
    <source>
        <strain evidence="6">BSK12Z-4</strain>
    </source>
</reference>
<dbReference type="Proteomes" id="UP001139485">
    <property type="component" value="Unassembled WGS sequence"/>
</dbReference>
<comment type="caution">
    <text evidence="6">The sequence shown here is derived from an EMBL/GenBank/DDBJ whole genome shotgun (WGS) entry which is preliminary data.</text>
</comment>
<dbReference type="EMBL" id="JAMOIL010000012">
    <property type="protein sequence ID" value="MCM0620911.1"/>
    <property type="molecule type" value="Genomic_DNA"/>
</dbReference>
<dbReference type="NCBIfam" id="NF033679">
    <property type="entry name" value="DNRLRE_dom"/>
    <property type="match status" value="1"/>
</dbReference>
<keyword evidence="3" id="KW-0732">Signal</keyword>
<evidence type="ECO:0000256" key="3">
    <source>
        <dbReference type="ARBA" id="ARBA00022729"/>
    </source>
</evidence>
<keyword evidence="7" id="KW-1185">Reference proteome</keyword>
<sequence>MAWLQSQDRAFPVTIDPSLLAGDERDCYITSKYPDSHFCQNPYIKVGQASASEAYRGLISFDTSAIPQEAKIDSAVASLYLEGSQSLNSQRADYVLVRAGDEYNGYASWNTSGTVSWSAGDPQMSSFGSAVNLTGAGTGYRQFDISHIVQTWAEGEFDNDGLVLVQDEPVSNVLNFASNAAGESTKPVLDVIYTDPETPAGSTESSTYETQSYGIQNGEDADGNPTTNVADQSEIKTLDANGQVIAQSPSDSSAQVYAAPTDDTSSDDPLTDERGVSEAGRTQYPCVARTKGRNVQRLPVVSHTAKFVKGRANIQTTTMTSRAYRARQLDTGWTTQYETCSVVRGQNDSWRRMAKFISVQVRPYNSKDTLLGEKHGKKIDEGTMKVGLAFQLQAGEAASVKADIAADDGGVYVGGVGEGSCTPKSGASIEGPDWAGAESNWVYAGWRKSAFSLGPRDQKVNIRHALYEFDGGRVKSVLFFDTGCF</sequence>
<evidence type="ECO:0000313" key="6">
    <source>
        <dbReference type="EMBL" id="MCM0620911.1"/>
    </source>
</evidence>
<evidence type="ECO:0000256" key="4">
    <source>
        <dbReference type="SAM" id="MobiDB-lite"/>
    </source>
</evidence>
<evidence type="ECO:0000256" key="2">
    <source>
        <dbReference type="ARBA" id="ARBA00022525"/>
    </source>
</evidence>
<dbReference type="GO" id="GO:0005576">
    <property type="term" value="C:extracellular region"/>
    <property type="evidence" value="ECO:0007669"/>
    <property type="project" value="UniProtKB-SubCell"/>
</dbReference>
<dbReference type="RefSeq" id="WP_250827429.1">
    <property type="nucleotide sequence ID" value="NZ_JAMOIL010000012.1"/>
</dbReference>
<gene>
    <name evidence="6" type="ORF">M8330_11480</name>
</gene>
<keyword evidence="2" id="KW-0964">Secreted</keyword>